<evidence type="ECO:0000313" key="2">
    <source>
        <dbReference type="EMBL" id="KQK16500.1"/>
    </source>
</evidence>
<reference evidence="2" key="2">
    <citation type="submission" date="2017-06" db="EMBL/GenBank/DDBJ databases">
        <title>WGS assembly of Brachypodium distachyon.</title>
        <authorList>
            <consortium name="The International Brachypodium Initiative"/>
            <person name="Lucas S."/>
            <person name="Harmon-Smith M."/>
            <person name="Lail K."/>
            <person name="Tice H."/>
            <person name="Grimwood J."/>
            <person name="Bruce D."/>
            <person name="Barry K."/>
            <person name="Shu S."/>
            <person name="Lindquist E."/>
            <person name="Wang M."/>
            <person name="Pitluck S."/>
            <person name="Vogel J.P."/>
            <person name="Garvin D.F."/>
            <person name="Mockler T.C."/>
            <person name="Schmutz J."/>
            <person name="Rokhsar D."/>
            <person name="Bevan M.W."/>
        </authorList>
    </citation>
    <scope>NUCLEOTIDE SEQUENCE</scope>
    <source>
        <strain evidence="2">Bd21</strain>
    </source>
</reference>
<feature type="region of interest" description="Disordered" evidence="1">
    <location>
        <begin position="57"/>
        <end position="114"/>
    </location>
</feature>
<evidence type="ECO:0000313" key="3">
    <source>
        <dbReference type="EnsemblPlants" id="KQK16500"/>
    </source>
</evidence>
<dbReference type="AlphaFoldDB" id="A0A0Q3JWN7"/>
<dbReference type="EMBL" id="CM000880">
    <property type="protein sequence ID" value="KQK16500.1"/>
    <property type="molecule type" value="Genomic_DNA"/>
</dbReference>
<reference evidence="2 3" key="1">
    <citation type="journal article" date="2010" name="Nature">
        <title>Genome sequencing and analysis of the model grass Brachypodium distachyon.</title>
        <authorList>
            <consortium name="International Brachypodium Initiative"/>
        </authorList>
    </citation>
    <scope>NUCLEOTIDE SEQUENCE [LARGE SCALE GENOMIC DNA]</scope>
    <source>
        <strain evidence="2 3">Bd21</strain>
    </source>
</reference>
<name>A0A0Q3JWN7_BRADI</name>
<protein>
    <submittedName>
        <fullName evidence="2 3">Uncharacterized protein</fullName>
    </submittedName>
</protein>
<keyword evidence="4" id="KW-1185">Reference proteome</keyword>
<accession>A0A0Q3JWN7</accession>
<feature type="compositionally biased region" description="Gly residues" evidence="1">
    <location>
        <begin position="66"/>
        <end position="89"/>
    </location>
</feature>
<evidence type="ECO:0000256" key="1">
    <source>
        <dbReference type="SAM" id="MobiDB-lite"/>
    </source>
</evidence>
<dbReference type="Proteomes" id="UP000008810">
    <property type="component" value="Chromosome 1"/>
</dbReference>
<reference evidence="3" key="3">
    <citation type="submission" date="2018-08" db="UniProtKB">
        <authorList>
            <consortium name="EnsemblPlants"/>
        </authorList>
    </citation>
    <scope>IDENTIFICATION</scope>
    <source>
        <strain evidence="3">cv. Bd21</strain>
    </source>
</reference>
<dbReference type="Gramene" id="KQK16500">
    <property type="protein sequence ID" value="KQK16500"/>
    <property type="gene ID" value="BRADI_1g29053v3"/>
</dbReference>
<proteinExistence type="predicted"/>
<gene>
    <name evidence="2" type="ORF">BRADI_1g29053v3</name>
</gene>
<dbReference type="EnsemblPlants" id="KQK16500">
    <property type="protein sequence ID" value="KQK16500"/>
    <property type="gene ID" value="BRADI_1g29053v3"/>
</dbReference>
<dbReference type="InParanoid" id="A0A0Q3JWN7"/>
<sequence length="136" mass="15326">MRRRMADRNDTQYVTESMLHACMSYGRGGRRREMQAAAGGREVRRRLEGRRWLEGRRGREDARHVGAGGAPGKECGGGMECGGWRAGGGRARRNGQRRLEGSGGGRPCSRRRWDRSTETWRDGEIFDVAEMREITG</sequence>
<organism evidence="2">
    <name type="scientific">Brachypodium distachyon</name>
    <name type="common">Purple false brome</name>
    <name type="synonym">Trachynia distachya</name>
    <dbReference type="NCBI Taxonomy" id="15368"/>
    <lineage>
        <taxon>Eukaryota</taxon>
        <taxon>Viridiplantae</taxon>
        <taxon>Streptophyta</taxon>
        <taxon>Embryophyta</taxon>
        <taxon>Tracheophyta</taxon>
        <taxon>Spermatophyta</taxon>
        <taxon>Magnoliopsida</taxon>
        <taxon>Liliopsida</taxon>
        <taxon>Poales</taxon>
        <taxon>Poaceae</taxon>
        <taxon>BOP clade</taxon>
        <taxon>Pooideae</taxon>
        <taxon>Stipodae</taxon>
        <taxon>Brachypodieae</taxon>
        <taxon>Brachypodium</taxon>
    </lineage>
</organism>
<evidence type="ECO:0000313" key="4">
    <source>
        <dbReference type="Proteomes" id="UP000008810"/>
    </source>
</evidence>